<dbReference type="InterPro" id="IPR000835">
    <property type="entry name" value="HTH_MarR-typ"/>
</dbReference>
<dbReference type="EMBL" id="BJXJ01000001">
    <property type="protein sequence ID" value="GEM73979.1"/>
    <property type="molecule type" value="Genomic_DNA"/>
</dbReference>
<gene>
    <name evidence="2" type="ORF">VSA01S_00910</name>
</gene>
<comment type="caution">
    <text evidence="2">The sequence shown here is derived from an EMBL/GenBank/DDBJ whole genome shotgun (WGS) entry which is preliminary data.</text>
</comment>
<dbReference type="SUPFAM" id="SSF46785">
    <property type="entry name" value="Winged helix' DNA-binding domain"/>
    <property type="match status" value="1"/>
</dbReference>
<dbReference type="Proteomes" id="UP000321922">
    <property type="component" value="Unassembled WGS sequence"/>
</dbReference>
<evidence type="ECO:0000313" key="3">
    <source>
        <dbReference type="Proteomes" id="UP000321922"/>
    </source>
</evidence>
<dbReference type="Gene3D" id="1.10.10.10">
    <property type="entry name" value="Winged helix-like DNA-binding domain superfamily/Winged helix DNA-binding domain"/>
    <property type="match status" value="1"/>
</dbReference>
<protein>
    <submittedName>
        <fullName evidence="2">MarR family transcriptional regulator</fullName>
    </submittedName>
</protein>
<dbReference type="PANTHER" id="PTHR33164:SF95">
    <property type="entry name" value="TRANSCRIPTIONAL REGULATOR"/>
    <property type="match status" value="1"/>
</dbReference>
<evidence type="ECO:0000313" key="2">
    <source>
        <dbReference type="EMBL" id="GEM73979.1"/>
    </source>
</evidence>
<dbReference type="InterPro" id="IPR036388">
    <property type="entry name" value="WH-like_DNA-bd_sf"/>
</dbReference>
<dbReference type="AlphaFoldDB" id="A0A511Q9L0"/>
<dbReference type="PROSITE" id="PS50995">
    <property type="entry name" value="HTH_MARR_2"/>
    <property type="match status" value="1"/>
</dbReference>
<evidence type="ECO:0000259" key="1">
    <source>
        <dbReference type="PROSITE" id="PS50995"/>
    </source>
</evidence>
<dbReference type="SMART" id="SM00347">
    <property type="entry name" value="HTH_MARR"/>
    <property type="match status" value="1"/>
</dbReference>
<sequence length="141" mass="16224">MGDVMALEESLIDLERFCAKAWRVYAKEDPLAHLSFNEFDYLRVIQLYPEGIRITDLAESLQVTKPSVSNMVARLVKKGLVKRINCHEDARAKRVLLTEKVLQEMSLEKVVYKDISTQLMSKLDQQEVNQLQNLLDKALSD</sequence>
<dbReference type="InterPro" id="IPR036390">
    <property type="entry name" value="WH_DNA-bd_sf"/>
</dbReference>
<name>A0A511Q9L0_9VIBR</name>
<accession>A0A511Q9L0</accession>
<dbReference type="Pfam" id="PF01047">
    <property type="entry name" value="MarR"/>
    <property type="match status" value="1"/>
</dbReference>
<feature type="domain" description="HTH marR-type" evidence="1">
    <location>
        <begin position="1"/>
        <end position="140"/>
    </location>
</feature>
<proteinExistence type="predicted"/>
<organism evidence="2 3">
    <name type="scientific">Vibrio sagamiensis NBRC 104589</name>
    <dbReference type="NCBI Taxonomy" id="1219064"/>
    <lineage>
        <taxon>Bacteria</taxon>
        <taxon>Pseudomonadati</taxon>
        <taxon>Pseudomonadota</taxon>
        <taxon>Gammaproteobacteria</taxon>
        <taxon>Vibrionales</taxon>
        <taxon>Vibrionaceae</taxon>
        <taxon>Vibrio</taxon>
    </lineage>
</organism>
<dbReference type="GO" id="GO:0003700">
    <property type="term" value="F:DNA-binding transcription factor activity"/>
    <property type="evidence" value="ECO:0007669"/>
    <property type="project" value="InterPro"/>
</dbReference>
<keyword evidence="3" id="KW-1185">Reference proteome</keyword>
<dbReference type="PANTHER" id="PTHR33164">
    <property type="entry name" value="TRANSCRIPTIONAL REGULATOR, MARR FAMILY"/>
    <property type="match status" value="1"/>
</dbReference>
<dbReference type="GO" id="GO:0006950">
    <property type="term" value="P:response to stress"/>
    <property type="evidence" value="ECO:0007669"/>
    <property type="project" value="TreeGrafter"/>
</dbReference>
<dbReference type="PRINTS" id="PR00598">
    <property type="entry name" value="HTHMARR"/>
</dbReference>
<dbReference type="InterPro" id="IPR039422">
    <property type="entry name" value="MarR/SlyA-like"/>
</dbReference>
<reference evidence="2 3" key="1">
    <citation type="submission" date="2019-07" db="EMBL/GenBank/DDBJ databases">
        <title>Whole genome shotgun sequence of Vibrio sagamiensis NBRC 104589.</title>
        <authorList>
            <person name="Hosoyama A."/>
            <person name="Uohara A."/>
            <person name="Ohji S."/>
            <person name="Ichikawa N."/>
        </authorList>
    </citation>
    <scope>NUCLEOTIDE SEQUENCE [LARGE SCALE GENOMIC DNA]</scope>
    <source>
        <strain evidence="2 3">NBRC 104589</strain>
    </source>
</reference>